<organism evidence="1 2">
    <name type="scientific">Agromyces badenianii</name>
    <dbReference type="NCBI Taxonomy" id="2080742"/>
    <lineage>
        <taxon>Bacteria</taxon>
        <taxon>Bacillati</taxon>
        <taxon>Actinomycetota</taxon>
        <taxon>Actinomycetes</taxon>
        <taxon>Micrococcales</taxon>
        <taxon>Microbacteriaceae</taxon>
        <taxon>Agromyces</taxon>
    </lineage>
</organism>
<dbReference type="EMBL" id="CP028913">
    <property type="protein sequence ID" value="AWB96461.1"/>
    <property type="molecule type" value="Genomic_DNA"/>
</dbReference>
<dbReference type="RefSeq" id="WP_108596258.1">
    <property type="nucleotide sequence ID" value="NZ_CP028913.1"/>
</dbReference>
<proteinExistence type="predicted"/>
<protein>
    <submittedName>
        <fullName evidence="1">Glycine/betaine ABC transporter substrate-binding protein</fullName>
    </submittedName>
</protein>
<dbReference type="Pfam" id="PF04069">
    <property type="entry name" value="OpuAC"/>
    <property type="match status" value="1"/>
</dbReference>
<evidence type="ECO:0000313" key="1">
    <source>
        <dbReference type="EMBL" id="AWB96461.1"/>
    </source>
</evidence>
<dbReference type="AlphaFoldDB" id="A0A2S0WYS9"/>
<sequence>MKKALAITALAAAAALTLSGCAGDPLSAGGDSGDSSSSQVIIGSADFTESQLIASIYSQALQAAGVDVKEQFNIGSREVYIAALQDGSVDLLPEYSGALLKYLDPESTASASDEVLVELEEKLPEGVSMLEASEAQDKDILAVTQETADKYSLTKISDLVPVAGELSLGGPPEWKTRVNGVLGLEEVYGLQFKEFVSLDAGGPLTMTALTTGQVQVGDIFSTDPGLTENDLVALEDDKSLFAAENVVPIITSSKSNSTIEETLNAVSAKLTTEDLIAMNGEAATGTNPADIAKKWLADNGLS</sequence>
<dbReference type="CDD" id="cd13606">
    <property type="entry name" value="PBP2_ProX_like"/>
    <property type="match status" value="1"/>
</dbReference>
<evidence type="ECO:0000313" key="2">
    <source>
        <dbReference type="Proteomes" id="UP000244729"/>
    </source>
</evidence>
<dbReference type="PROSITE" id="PS51257">
    <property type="entry name" value="PROKAR_LIPOPROTEIN"/>
    <property type="match status" value="1"/>
</dbReference>
<dbReference type="Proteomes" id="UP000244729">
    <property type="component" value="Chromosome"/>
</dbReference>
<reference evidence="1 2" key="1">
    <citation type="submission" date="2018-04" db="EMBL/GenBank/DDBJ databases">
        <authorList>
            <person name="Li J."/>
        </authorList>
    </citation>
    <scope>NUCLEOTIDE SEQUENCE [LARGE SCALE GENOMIC DNA]</scope>
    <source>
        <strain evidence="2">30A</strain>
    </source>
</reference>
<dbReference type="Gene3D" id="3.40.190.10">
    <property type="entry name" value="Periplasmic binding protein-like II"/>
    <property type="match status" value="1"/>
</dbReference>
<dbReference type="KEGG" id="agm:DCE93_13055"/>
<gene>
    <name evidence="1" type="ORF">DCE93_13055</name>
</gene>
<dbReference type="GO" id="GO:0022857">
    <property type="term" value="F:transmembrane transporter activity"/>
    <property type="evidence" value="ECO:0007669"/>
    <property type="project" value="InterPro"/>
</dbReference>
<dbReference type="GO" id="GO:0043190">
    <property type="term" value="C:ATP-binding cassette (ABC) transporter complex"/>
    <property type="evidence" value="ECO:0007669"/>
    <property type="project" value="InterPro"/>
</dbReference>
<name>A0A2S0WYS9_9MICO</name>
<accession>A0A2S0WYS9</accession>
<dbReference type="InterPro" id="IPR007210">
    <property type="entry name" value="ABC_Gly_betaine_transp_sub-bd"/>
</dbReference>
<dbReference type="SUPFAM" id="SSF53850">
    <property type="entry name" value="Periplasmic binding protein-like II"/>
    <property type="match status" value="1"/>
</dbReference>
<dbReference type="OrthoDB" id="9781705at2"/>
<keyword evidence="2" id="KW-1185">Reference proteome</keyword>
<dbReference type="Gene3D" id="3.40.190.120">
    <property type="entry name" value="Osmoprotection protein (prox), domain 2"/>
    <property type="match status" value="1"/>
</dbReference>